<protein>
    <submittedName>
        <fullName evidence="2">Phosphate import ATP-binding protein pstB</fullName>
    </submittedName>
</protein>
<accession>A0A5A7QF52</accession>
<proteinExistence type="predicted"/>
<keyword evidence="2" id="KW-0067">ATP-binding</keyword>
<evidence type="ECO:0000256" key="1">
    <source>
        <dbReference type="SAM" id="Phobius"/>
    </source>
</evidence>
<evidence type="ECO:0000313" key="2">
    <source>
        <dbReference type="EMBL" id="GER43634.1"/>
    </source>
</evidence>
<keyword evidence="1" id="KW-0472">Membrane</keyword>
<dbReference type="GO" id="GO:0005524">
    <property type="term" value="F:ATP binding"/>
    <property type="evidence" value="ECO:0007669"/>
    <property type="project" value="UniProtKB-KW"/>
</dbReference>
<comment type="caution">
    <text evidence="2">The sequence shown here is derived from an EMBL/GenBank/DDBJ whole genome shotgun (WGS) entry which is preliminary data.</text>
</comment>
<evidence type="ECO:0000313" key="3">
    <source>
        <dbReference type="Proteomes" id="UP000325081"/>
    </source>
</evidence>
<gene>
    <name evidence="2" type="ORF">STAS_20498</name>
</gene>
<keyword evidence="2" id="KW-0547">Nucleotide-binding</keyword>
<keyword evidence="1" id="KW-0812">Transmembrane</keyword>
<dbReference type="AlphaFoldDB" id="A0A5A7QF52"/>
<dbReference type="EMBL" id="BKCP01006704">
    <property type="protein sequence ID" value="GER43634.1"/>
    <property type="molecule type" value="Genomic_DNA"/>
</dbReference>
<name>A0A5A7QF52_STRAF</name>
<keyword evidence="3" id="KW-1185">Reference proteome</keyword>
<dbReference type="Proteomes" id="UP000325081">
    <property type="component" value="Unassembled WGS sequence"/>
</dbReference>
<keyword evidence="1" id="KW-1133">Transmembrane helix</keyword>
<reference evidence="3" key="1">
    <citation type="journal article" date="2019" name="Curr. Biol.">
        <title>Genome Sequence of Striga asiatica Provides Insight into the Evolution of Plant Parasitism.</title>
        <authorList>
            <person name="Yoshida S."/>
            <person name="Kim S."/>
            <person name="Wafula E.K."/>
            <person name="Tanskanen J."/>
            <person name="Kim Y.M."/>
            <person name="Honaas L."/>
            <person name="Yang Z."/>
            <person name="Spallek T."/>
            <person name="Conn C.E."/>
            <person name="Ichihashi Y."/>
            <person name="Cheong K."/>
            <person name="Cui S."/>
            <person name="Der J.P."/>
            <person name="Gundlach H."/>
            <person name="Jiao Y."/>
            <person name="Hori C."/>
            <person name="Ishida J.K."/>
            <person name="Kasahara H."/>
            <person name="Kiba T."/>
            <person name="Kim M.S."/>
            <person name="Koo N."/>
            <person name="Laohavisit A."/>
            <person name="Lee Y.H."/>
            <person name="Lumba S."/>
            <person name="McCourt P."/>
            <person name="Mortimer J.C."/>
            <person name="Mutuku J.M."/>
            <person name="Nomura T."/>
            <person name="Sasaki-Sekimoto Y."/>
            <person name="Seto Y."/>
            <person name="Wang Y."/>
            <person name="Wakatake T."/>
            <person name="Sakakibara H."/>
            <person name="Demura T."/>
            <person name="Yamaguchi S."/>
            <person name="Yoneyama K."/>
            <person name="Manabe R.I."/>
            <person name="Nelson D.C."/>
            <person name="Schulman A.H."/>
            <person name="Timko M.P."/>
            <person name="dePamphilis C.W."/>
            <person name="Choi D."/>
            <person name="Shirasu K."/>
        </authorList>
    </citation>
    <scope>NUCLEOTIDE SEQUENCE [LARGE SCALE GENOMIC DNA]</scope>
    <source>
        <strain evidence="3">cv. UVA1</strain>
    </source>
</reference>
<organism evidence="2 3">
    <name type="scientific">Striga asiatica</name>
    <name type="common">Asiatic witchweed</name>
    <name type="synonym">Buchnera asiatica</name>
    <dbReference type="NCBI Taxonomy" id="4170"/>
    <lineage>
        <taxon>Eukaryota</taxon>
        <taxon>Viridiplantae</taxon>
        <taxon>Streptophyta</taxon>
        <taxon>Embryophyta</taxon>
        <taxon>Tracheophyta</taxon>
        <taxon>Spermatophyta</taxon>
        <taxon>Magnoliopsida</taxon>
        <taxon>eudicotyledons</taxon>
        <taxon>Gunneridae</taxon>
        <taxon>Pentapetalae</taxon>
        <taxon>asterids</taxon>
        <taxon>lamiids</taxon>
        <taxon>Lamiales</taxon>
        <taxon>Orobanchaceae</taxon>
        <taxon>Buchnereae</taxon>
        <taxon>Striga</taxon>
    </lineage>
</organism>
<sequence>MVTLGFAEMESANSLEMLMINYRFALKIVLRKLLSPTTAIKLNHDYIYGSSESIISTAFCSVLFVPCYVCYVDVLKKENEIMDKTLMGKLGCGKQTLLFVFNVSRQLINFKQKLGLGIMWKKNRQKGKDADLEQ</sequence>
<feature type="transmembrane region" description="Helical" evidence="1">
    <location>
        <begin position="54"/>
        <end position="74"/>
    </location>
</feature>